<feature type="transmembrane region" description="Helical" evidence="1">
    <location>
        <begin position="155"/>
        <end position="173"/>
    </location>
</feature>
<keyword evidence="1" id="KW-0812">Transmembrane</keyword>
<evidence type="ECO:0000256" key="1">
    <source>
        <dbReference type="SAM" id="Phobius"/>
    </source>
</evidence>
<feature type="transmembrane region" description="Helical" evidence="1">
    <location>
        <begin position="76"/>
        <end position="100"/>
    </location>
</feature>
<accession>F8FKZ6</accession>
<proteinExistence type="predicted"/>
<dbReference type="Proteomes" id="UP000006620">
    <property type="component" value="Chromosome"/>
</dbReference>
<name>F8FKZ6_PAEMK</name>
<keyword evidence="1" id="KW-0472">Membrane</keyword>
<dbReference type="PATRIC" id="fig|1036673.3.peg.194"/>
<evidence type="ECO:0000313" key="2">
    <source>
        <dbReference type="EMBL" id="AEI38856.1"/>
    </source>
</evidence>
<reference evidence="2 3" key="2">
    <citation type="journal article" date="2013" name="Genome Announc.">
        <title>Genome Sequence of Growth-Improving Paenibacillus mucilaginosus Strain KNP414.</title>
        <authorList>
            <person name="Lu J.J."/>
            <person name="Wang J.F."/>
            <person name="Hu X.F."/>
        </authorList>
    </citation>
    <scope>NUCLEOTIDE SEQUENCE [LARGE SCALE GENOMIC DNA]</scope>
    <source>
        <strain evidence="2 3">KNP414</strain>
    </source>
</reference>
<gene>
    <name evidence="2" type="ordered locus">KNP414_00213</name>
</gene>
<dbReference type="RefSeq" id="WP_013914022.1">
    <property type="nucleotide sequence ID" value="NC_015690.1"/>
</dbReference>
<feature type="transmembrane region" description="Helical" evidence="1">
    <location>
        <begin position="120"/>
        <end position="143"/>
    </location>
</feature>
<dbReference type="HOGENOM" id="CLU_1029906_0_0_9"/>
<sequence>MSSWRTDPQRIWRWLGWSCIVIGVFYFPAFPWYLLGEVKEEEIGHWALCSMVGGTVILLGARLYRKGGGQTKRLLLLVSLVGMAVLLLGQVPALYSWMIYQGNLIRHWPVSPSVGFFLGVALHGWLVLLALAALTAACLSLAGRGHSEIRLSRREGLRFLLGLGSLLALWWGWDAYQARGWIANTYPADGMEHVPVRTVVTVAWKGSYETMGMRVRYEDSPEAAVPGASGATQYGMTFEPEGGFQPGRRVRIEVEAGRRTHVFRFTTDTK</sequence>
<organism evidence="2 3">
    <name type="scientific">Paenibacillus mucilaginosus (strain KNP414)</name>
    <dbReference type="NCBI Taxonomy" id="1036673"/>
    <lineage>
        <taxon>Bacteria</taxon>
        <taxon>Bacillati</taxon>
        <taxon>Bacillota</taxon>
        <taxon>Bacilli</taxon>
        <taxon>Bacillales</taxon>
        <taxon>Paenibacillaceae</taxon>
        <taxon>Paenibacillus</taxon>
    </lineage>
</organism>
<dbReference type="KEGG" id="pms:KNP414_00213"/>
<evidence type="ECO:0000313" key="3">
    <source>
        <dbReference type="Proteomes" id="UP000006620"/>
    </source>
</evidence>
<protein>
    <submittedName>
        <fullName evidence="2">Uncharacterized protein</fullName>
    </submittedName>
</protein>
<keyword evidence="1" id="KW-1133">Transmembrane helix</keyword>
<dbReference type="EMBL" id="CP002869">
    <property type="protein sequence ID" value="AEI38856.1"/>
    <property type="molecule type" value="Genomic_DNA"/>
</dbReference>
<dbReference type="AlphaFoldDB" id="F8FKZ6"/>
<feature type="transmembrane region" description="Helical" evidence="1">
    <location>
        <begin position="12"/>
        <end position="33"/>
    </location>
</feature>
<feature type="transmembrane region" description="Helical" evidence="1">
    <location>
        <begin position="45"/>
        <end position="64"/>
    </location>
</feature>
<reference evidence="3" key="1">
    <citation type="submission" date="2011-06" db="EMBL/GenBank/DDBJ databases">
        <title>Complete genome sequence of Paenibacillus mucilaginosus KNP414.</title>
        <authorList>
            <person name="Wang J."/>
            <person name="Hu S."/>
            <person name="Hu X."/>
            <person name="Zhang B."/>
            <person name="Dong D."/>
            <person name="Zhang S."/>
            <person name="Zhao K."/>
            <person name="Wu D."/>
        </authorList>
    </citation>
    <scope>NUCLEOTIDE SEQUENCE [LARGE SCALE GENOMIC DNA]</scope>
    <source>
        <strain evidence="3">KNP414</strain>
    </source>
</reference>